<name>A0A5N6RNL1_9ROSI</name>
<gene>
    <name evidence="2" type="ORF">FH972_017860</name>
</gene>
<keyword evidence="3" id="KW-1185">Reference proteome</keyword>
<accession>A0A5N6RNL1</accession>
<sequence length="100" mass="10923">MGTGSFLPENLSSKVSRGSGDEDFKACGEGFHAKMKKFQSVFAGIQLVLNVVIMWLRMIEDEDIEEFSSSSKVVINDSLPGTKLEQLTTDASGSDEDWTA</sequence>
<dbReference type="EMBL" id="CM017327">
    <property type="protein sequence ID" value="KAE8099916.1"/>
    <property type="molecule type" value="Genomic_DNA"/>
</dbReference>
<organism evidence="2 3">
    <name type="scientific">Carpinus fangiana</name>
    <dbReference type="NCBI Taxonomy" id="176857"/>
    <lineage>
        <taxon>Eukaryota</taxon>
        <taxon>Viridiplantae</taxon>
        <taxon>Streptophyta</taxon>
        <taxon>Embryophyta</taxon>
        <taxon>Tracheophyta</taxon>
        <taxon>Spermatophyta</taxon>
        <taxon>Magnoliopsida</taxon>
        <taxon>eudicotyledons</taxon>
        <taxon>Gunneridae</taxon>
        <taxon>Pentapetalae</taxon>
        <taxon>rosids</taxon>
        <taxon>fabids</taxon>
        <taxon>Fagales</taxon>
        <taxon>Betulaceae</taxon>
        <taxon>Carpinus</taxon>
    </lineage>
</organism>
<evidence type="ECO:0000313" key="3">
    <source>
        <dbReference type="Proteomes" id="UP000327013"/>
    </source>
</evidence>
<feature type="region of interest" description="Disordered" evidence="1">
    <location>
        <begin position="1"/>
        <end position="20"/>
    </location>
</feature>
<dbReference type="AlphaFoldDB" id="A0A5N6RNL1"/>
<evidence type="ECO:0000256" key="1">
    <source>
        <dbReference type="SAM" id="MobiDB-lite"/>
    </source>
</evidence>
<reference evidence="2 3" key="1">
    <citation type="submission" date="2019-06" db="EMBL/GenBank/DDBJ databases">
        <title>A chromosomal-level reference genome of Carpinus fangiana (Coryloideae, Betulaceae).</title>
        <authorList>
            <person name="Yang X."/>
            <person name="Wang Z."/>
            <person name="Zhang L."/>
            <person name="Hao G."/>
            <person name="Liu J."/>
            <person name="Yang Y."/>
        </authorList>
    </citation>
    <scope>NUCLEOTIDE SEQUENCE [LARGE SCALE GENOMIC DNA]</scope>
    <source>
        <strain evidence="2">Cfa_2016G</strain>
        <tissue evidence="2">Leaf</tissue>
    </source>
</reference>
<protein>
    <submittedName>
        <fullName evidence="2">Uncharacterized protein</fullName>
    </submittedName>
</protein>
<evidence type="ECO:0000313" key="2">
    <source>
        <dbReference type="EMBL" id="KAE8099916.1"/>
    </source>
</evidence>
<dbReference type="Proteomes" id="UP000327013">
    <property type="component" value="Chromosome 7"/>
</dbReference>
<proteinExistence type="predicted"/>